<dbReference type="InterPro" id="IPR036388">
    <property type="entry name" value="WH-like_DNA-bd_sf"/>
</dbReference>
<reference evidence="1 2" key="1">
    <citation type="submission" date="2018-08" db="EMBL/GenBank/DDBJ databases">
        <title>A genome reference for cultivated species of the human gut microbiota.</title>
        <authorList>
            <person name="Zou Y."/>
            <person name="Xue W."/>
            <person name="Luo G."/>
        </authorList>
    </citation>
    <scope>NUCLEOTIDE SEQUENCE [LARGE SCALE GENOMIC DNA]</scope>
    <source>
        <strain evidence="1 2">OM06-4</strain>
    </source>
</reference>
<sequence length="121" mass="14495">MHLNSLEQLTIKKVIDDVGISKASLHRFFSKGGYESFKDLITILDEEVKQKKMFNIDYQQYRSNMAWSTLETEFEDHQIRILIKTIKKLNELFFMVIHVRYHVLKDLVFIYLIMGSIFKFL</sequence>
<dbReference type="InterPro" id="IPR009057">
    <property type="entry name" value="Homeodomain-like_sf"/>
</dbReference>
<gene>
    <name evidence="1" type="ORF">DXB93_00535</name>
</gene>
<proteinExistence type="predicted"/>
<dbReference type="AlphaFoldDB" id="A0A3E3EHJ6"/>
<evidence type="ECO:0000313" key="2">
    <source>
        <dbReference type="Proteomes" id="UP000261032"/>
    </source>
</evidence>
<name>A0A3E3EHJ6_9FIRM</name>
<protein>
    <submittedName>
        <fullName evidence="1">Uncharacterized protein</fullName>
    </submittedName>
</protein>
<organism evidence="1 2">
    <name type="scientific">Thomasclavelia ramosa</name>
    <dbReference type="NCBI Taxonomy" id="1547"/>
    <lineage>
        <taxon>Bacteria</taxon>
        <taxon>Bacillati</taxon>
        <taxon>Bacillota</taxon>
        <taxon>Erysipelotrichia</taxon>
        <taxon>Erysipelotrichales</taxon>
        <taxon>Coprobacillaceae</taxon>
        <taxon>Thomasclavelia</taxon>
    </lineage>
</organism>
<dbReference type="RefSeq" id="WP_022007349.1">
    <property type="nucleotide sequence ID" value="NZ_CAXMZF010000001.1"/>
</dbReference>
<evidence type="ECO:0000313" key="1">
    <source>
        <dbReference type="EMBL" id="RGD87387.1"/>
    </source>
</evidence>
<dbReference type="Gene3D" id="1.10.10.10">
    <property type="entry name" value="Winged helix-like DNA-binding domain superfamily/Winged helix DNA-binding domain"/>
    <property type="match status" value="1"/>
</dbReference>
<dbReference type="PROSITE" id="PS51071">
    <property type="entry name" value="HTH_RPIR"/>
    <property type="match status" value="1"/>
</dbReference>
<dbReference type="SUPFAM" id="SSF46689">
    <property type="entry name" value="Homeodomain-like"/>
    <property type="match status" value="1"/>
</dbReference>
<dbReference type="Proteomes" id="UP000261032">
    <property type="component" value="Unassembled WGS sequence"/>
</dbReference>
<dbReference type="InterPro" id="IPR000281">
    <property type="entry name" value="HTH_RpiR"/>
</dbReference>
<dbReference type="GO" id="GO:0003700">
    <property type="term" value="F:DNA-binding transcription factor activity"/>
    <property type="evidence" value="ECO:0007669"/>
    <property type="project" value="InterPro"/>
</dbReference>
<accession>A0A3E3EHJ6</accession>
<comment type="caution">
    <text evidence="1">The sequence shown here is derived from an EMBL/GenBank/DDBJ whole genome shotgun (WGS) entry which is preliminary data.</text>
</comment>
<dbReference type="EMBL" id="QUSL01000001">
    <property type="protein sequence ID" value="RGD87387.1"/>
    <property type="molecule type" value="Genomic_DNA"/>
</dbReference>